<evidence type="ECO:0000313" key="2">
    <source>
        <dbReference type="EMBL" id="RPJ68253.1"/>
    </source>
</evidence>
<gene>
    <name evidence="2" type="ORF">DRW07_02265</name>
</gene>
<accession>A0A3N5Y4X2</accession>
<keyword evidence="1" id="KW-0732">Signal</keyword>
<dbReference type="Proteomes" id="UP000275281">
    <property type="component" value="Unassembled WGS sequence"/>
</dbReference>
<comment type="caution">
    <text evidence="2">The sequence shown here is derived from an EMBL/GenBank/DDBJ whole genome shotgun (WGS) entry which is preliminary data.</text>
</comment>
<keyword evidence="3" id="KW-1185">Reference proteome</keyword>
<name>A0A3N5Y4X2_9ALTE</name>
<feature type="chain" id="PRO_5018026477" evidence="1">
    <location>
        <begin position="22"/>
        <end position="183"/>
    </location>
</feature>
<dbReference type="RefSeq" id="WP_124026255.1">
    <property type="nucleotide sequence ID" value="NZ_JBHRSN010000005.1"/>
</dbReference>
<organism evidence="2 3">
    <name type="scientific">Alteromonas sediminis</name>
    <dbReference type="NCBI Taxonomy" id="2259342"/>
    <lineage>
        <taxon>Bacteria</taxon>
        <taxon>Pseudomonadati</taxon>
        <taxon>Pseudomonadota</taxon>
        <taxon>Gammaproteobacteria</taxon>
        <taxon>Alteromonadales</taxon>
        <taxon>Alteromonadaceae</taxon>
        <taxon>Alteromonas/Salinimonas group</taxon>
        <taxon>Alteromonas</taxon>
    </lineage>
</organism>
<evidence type="ECO:0000256" key="1">
    <source>
        <dbReference type="SAM" id="SignalP"/>
    </source>
</evidence>
<dbReference type="EMBL" id="RPOK01000001">
    <property type="protein sequence ID" value="RPJ68253.1"/>
    <property type="molecule type" value="Genomic_DNA"/>
</dbReference>
<feature type="signal peptide" evidence="1">
    <location>
        <begin position="1"/>
        <end position="21"/>
    </location>
</feature>
<sequence length="183" mass="21190">MDLKPLLLVFAVFCISSTSYAEIDSPDALYLVSSKGISEVVVKGNKDEHGNYYVNIFVVESIYPNYYKKGMLLSKGWWSTPTQQFYTEDYQIRPKLPHCNAFGEFSWGFPYEPVQHSIAGKQYFVYQSTGKHTKKRAPQKYCIDERISRSTCRRDRCNKWESPEPGNYLVTSLELAKKLRAQL</sequence>
<protein>
    <submittedName>
        <fullName evidence="2">Uncharacterized protein</fullName>
    </submittedName>
</protein>
<reference evidence="2 3" key="1">
    <citation type="submission" date="2018-11" db="EMBL/GenBank/DDBJ databases">
        <authorList>
            <person name="Ye M.-Q."/>
            <person name="Du Z.-J."/>
        </authorList>
    </citation>
    <scope>NUCLEOTIDE SEQUENCE [LARGE SCALE GENOMIC DNA]</scope>
    <source>
        <strain evidence="2 3">U0105</strain>
    </source>
</reference>
<dbReference type="AlphaFoldDB" id="A0A3N5Y4X2"/>
<proteinExistence type="predicted"/>
<evidence type="ECO:0000313" key="3">
    <source>
        <dbReference type="Proteomes" id="UP000275281"/>
    </source>
</evidence>